<dbReference type="Proteomes" id="UP000317303">
    <property type="component" value="Unassembled WGS sequence"/>
</dbReference>
<dbReference type="OrthoDB" id="9805617at2"/>
<keyword evidence="3 8" id="KW-0347">Helicase</keyword>
<dbReference type="Gene3D" id="3.40.50.300">
    <property type="entry name" value="P-loop containing nucleotide triphosphate hydrolases"/>
    <property type="match status" value="2"/>
</dbReference>
<dbReference type="GO" id="GO:0016787">
    <property type="term" value="F:hydrolase activity"/>
    <property type="evidence" value="ECO:0007669"/>
    <property type="project" value="UniProtKB-KW"/>
</dbReference>
<evidence type="ECO:0000313" key="9">
    <source>
        <dbReference type="Proteomes" id="UP000317303"/>
    </source>
</evidence>
<keyword evidence="1" id="KW-0547">Nucleotide-binding</keyword>
<dbReference type="GO" id="GO:0005524">
    <property type="term" value="F:ATP binding"/>
    <property type="evidence" value="ECO:0007669"/>
    <property type="project" value="UniProtKB-KW"/>
</dbReference>
<dbReference type="PROSITE" id="PS51192">
    <property type="entry name" value="HELICASE_ATP_BIND_1"/>
    <property type="match status" value="1"/>
</dbReference>
<evidence type="ECO:0000259" key="6">
    <source>
        <dbReference type="PROSITE" id="PS51192"/>
    </source>
</evidence>
<dbReference type="SMART" id="SM00490">
    <property type="entry name" value="HELICc"/>
    <property type="match status" value="1"/>
</dbReference>
<keyword evidence="4" id="KW-0067">ATP-binding</keyword>
<dbReference type="EMBL" id="VLJV01000001">
    <property type="protein sequence ID" value="TWH22653.1"/>
    <property type="molecule type" value="Genomic_DNA"/>
</dbReference>
<name>A0A660CLZ6_9PSEU</name>
<evidence type="ECO:0000256" key="5">
    <source>
        <dbReference type="SAM" id="MobiDB-lite"/>
    </source>
</evidence>
<dbReference type="PROSITE" id="PS51194">
    <property type="entry name" value="HELICASE_CTER"/>
    <property type="match status" value="1"/>
</dbReference>
<feature type="region of interest" description="Disordered" evidence="5">
    <location>
        <begin position="802"/>
        <end position="827"/>
    </location>
</feature>
<dbReference type="CDD" id="cd18791">
    <property type="entry name" value="SF2_C_RHA"/>
    <property type="match status" value="1"/>
</dbReference>
<accession>A0A660CLZ6</accession>
<evidence type="ECO:0000259" key="7">
    <source>
        <dbReference type="PROSITE" id="PS51194"/>
    </source>
</evidence>
<dbReference type="InterPro" id="IPR010225">
    <property type="entry name" value="HrpB"/>
</dbReference>
<dbReference type="InterPro" id="IPR013689">
    <property type="entry name" value="RNA_helicase_ATP-dep_HrpB_C"/>
</dbReference>
<evidence type="ECO:0000256" key="4">
    <source>
        <dbReference type="ARBA" id="ARBA00022840"/>
    </source>
</evidence>
<dbReference type="InterPro" id="IPR027417">
    <property type="entry name" value="P-loop_NTPase"/>
</dbReference>
<comment type="caution">
    <text evidence="8">The sequence shown here is derived from an EMBL/GenBank/DDBJ whole genome shotgun (WGS) entry which is preliminary data.</text>
</comment>
<dbReference type="PANTHER" id="PTHR43519:SF1">
    <property type="entry name" value="ATP-DEPENDENT RNA HELICASE HRPB"/>
    <property type="match status" value="1"/>
</dbReference>
<feature type="domain" description="Helicase ATP-binding" evidence="6">
    <location>
        <begin position="16"/>
        <end position="180"/>
    </location>
</feature>
<evidence type="ECO:0000313" key="8">
    <source>
        <dbReference type="EMBL" id="TWH22653.1"/>
    </source>
</evidence>
<dbReference type="SUPFAM" id="SSF52540">
    <property type="entry name" value="P-loop containing nucleoside triphosphate hydrolases"/>
    <property type="match status" value="1"/>
</dbReference>
<dbReference type="CDD" id="cd17990">
    <property type="entry name" value="DEXHc_HrpB"/>
    <property type="match status" value="1"/>
</dbReference>
<feature type="region of interest" description="Disordered" evidence="5">
    <location>
        <begin position="479"/>
        <end position="502"/>
    </location>
</feature>
<keyword evidence="9" id="KW-1185">Reference proteome</keyword>
<dbReference type="Pfam" id="PF00270">
    <property type="entry name" value="DEAD"/>
    <property type="match status" value="1"/>
</dbReference>
<dbReference type="GO" id="GO:0004386">
    <property type="term" value="F:helicase activity"/>
    <property type="evidence" value="ECO:0007669"/>
    <property type="project" value="UniProtKB-KW"/>
</dbReference>
<evidence type="ECO:0000256" key="1">
    <source>
        <dbReference type="ARBA" id="ARBA00022741"/>
    </source>
</evidence>
<dbReference type="InterPro" id="IPR049614">
    <property type="entry name" value="HrpB_DEXH"/>
</dbReference>
<protein>
    <submittedName>
        <fullName evidence="8">ATP-dependent helicase HrpB</fullName>
    </submittedName>
</protein>
<dbReference type="SMART" id="SM00487">
    <property type="entry name" value="DEXDc"/>
    <property type="match status" value="1"/>
</dbReference>
<dbReference type="InterPro" id="IPR007502">
    <property type="entry name" value="Helicase-assoc_dom"/>
</dbReference>
<dbReference type="PIRSF" id="PIRSF005496">
    <property type="entry name" value="ATP_hel_hrpB"/>
    <property type="match status" value="1"/>
</dbReference>
<dbReference type="FunFam" id="3.40.50.300:FF:002125">
    <property type="entry name" value="ATP-dependent helicase HrpB"/>
    <property type="match status" value="1"/>
</dbReference>
<feature type="domain" description="Helicase C-terminal" evidence="7">
    <location>
        <begin position="206"/>
        <end position="366"/>
    </location>
</feature>
<gene>
    <name evidence="8" type="ORF">JD82_04542</name>
</gene>
<sequence>MRLPDLPVRSVLPALGQALDERGTAVLVAPPGTGKTTVVPLDLADACSASRGKVVVAEPRRVAARAAARRMAELLGEPVGETVGYAVRGERRTSARTRIEVVTTGLLLRRVQHDPELPGTSAVVLDECHERHLDADLLLALLLDVRAGLREDLRLIATSATVATDRLSAVLDDAPVVTAHARTYPVEVRHSPPARGERLETCVARTITTALREADGDVLVFLPGAAEIGRVRRQLDVPGVDVQTLHGRLSATEQDSALAEGPRRRVVLATAVAESSLTVPGVRVVVDAGLSRVPRVDHRRGLSGLTTVRTPQAVAEQRAGRAGRQGPGVAYRCWPEHETSSLPAYPEPEIRTADLTRLALELACWSTPDGHGLSWWDPPPEGALAAGRRVLHTLGAVAEDGTVTARGTRMAALGVHPRLARALVDGAVEVGADTAAEVAALLDGTGGDRQADVEQALRDLRRSRSPEASRMRKEARRLAGLVTGESSNTREATDSSVGTAAADGQTPDVAAVVALAYPERLARRRDATSNVYLMAGGTAAELPPGSGLADAEWLAVAEATREPGRAHAVVRLAARADEELATRVAAPLLTDTDEVAWSGGDVTARSVRRLGAIVLAERALAAPDPQRVRGALLDGLHQEGLDLLRWPDAATRLRQRLGFLHARLGDPWPDVSDAALLDRADEWLEPELSTARSRADLQRIDTASALRRLLPWQAASRLDELAPERIEVPSGSHIRVDYSGEEPVLAVKLQETFGLRATPTVADGTTPVVLHLLSPAGRPAAVTSDVDSFWDSGYASVRAELRGRYPKHPWPEDPRTARPTRGTKRKD</sequence>
<keyword evidence="2" id="KW-0378">Hydrolase</keyword>
<dbReference type="InterPro" id="IPR014001">
    <property type="entry name" value="Helicase_ATP-bd"/>
</dbReference>
<dbReference type="AlphaFoldDB" id="A0A660CLZ6"/>
<dbReference type="GO" id="GO:0003676">
    <property type="term" value="F:nucleic acid binding"/>
    <property type="evidence" value="ECO:0007669"/>
    <property type="project" value="InterPro"/>
</dbReference>
<dbReference type="PANTHER" id="PTHR43519">
    <property type="entry name" value="ATP-DEPENDENT RNA HELICASE HRPB"/>
    <property type="match status" value="1"/>
</dbReference>
<dbReference type="Pfam" id="PF00271">
    <property type="entry name" value="Helicase_C"/>
    <property type="match status" value="1"/>
</dbReference>
<dbReference type="Pfam" id="PF08482">
    <property type="entry name" value="HrpB_C"/>
    <property type="match status" value="1"/>
</dbReference>
<dbReference type="SMART" id="SM00847">
    <property type="entry name" value="HA2"/>
    <property type="match status" value="1"/>
</dbReference>
<dbReference type="InterPro" id="IPR001650">
    <property type="entry name" value="Helicase_C-like"/>
</dbReference>
<dbReference type="RefSeq" id="WP_030531468.1">
    <property type="nucleotide sequence ID" value="NZ_JOIJ01000004.1"/>
</dbReference>
<proteinExistence type="predicted"/>
<evidence type="ECO:0000256" key="2">
    <source>
        <dbReference type="ARBA" id="ARBA00022801"/>
    </source>
</evidence>
<feature type="compositionally biased region" description="Polar residues" evidence="5">
    <location>
        <begin position="484"/>
        <end position="498"/>
    </location>
</feature>
<dbReference type="InterPro" id="IPR011545">
    <property type="entry name" value="DEAD/DEAH_box_helicase_dom"/>
</dbReference>
<organism evidence="8 9">
    <name type="scientific">Prauserella rugosa</name>
    <dbReference type="NCBI Taxonomy" id="43354"/>
    <lineage>
        <taxon>Bacteria</taxon>
        <taxon>Bacillati</taxon>
        <taxon>Actinomycetota</taxon>
        <taxon>Actinomycetes</taxon>
        <taxon>Pseudonocardiales</taxon>
        <taxon>Pseudonocardiaceae</taxon>
        <taxon>Prauserella</taxon>
    </lineage>
</organism>
<dbReference type="NCBIfam" id="TIGR01970">
    <property type="entry name" value="DEAH_box_HrpB"/>
    <property type="match status" value="1"/>
</dbReference>
<dbReference type="Gene3D" id="1.20.120.1080">
    <property type="match status" value="1"/>
</dbReference>
<feature type="compositionally biased region" description="Basic and acidic residues" evidence="5">
    <location>
        <begin position="802"/>
        <end position="816"/>
    </location>
</feature>
<evidence type="ECO:0000256" key="3">
    <source>
        <dbReference type="ARBA" id="ARBA00022806"/>
    </source>
</evidence>
<reference evidence="8 9" key="1">
    <citation type="submission" date="2019-07" db="EMBL/GenBank/DDBJ databases">
        <title>R&amp;d 2014.</title>
        <authorList>
            <person name="Klenk H.-P."/>
        </authorList>
    </citation>
    <scope>NUCLEOTIDE SEQUENCE [LARGE SCALE GENOMIC DNA]</scope>
    <source>
        <strain evidence="8 9">DSM 43194</strain>
    </source>
</reference>